<dbReference type="AlphaFoldDB" id="A0A653WNX7"/>
<protein>
    <submittedName>
        <fullName evidence="1">Uncharacterized protein</fullName>
    </submittedName>
</protein>
<dbReference type="EMBL" id="CABWLR010000006">
    <property type="protein sequence ID" value="VXC20610.1"/>
    <property type="molecule type" value="Genomic_DNA"/>
</dbReference>
<organism evidence="1 2">
    <name type="scientific">Maribacter litoralis</name>
    <dbReference type="NCBI Taxonomy" id="2059726"/>
    <lineage>
        <taxon>Bacteria</taxon>
        <taxon>Pseudomonadati</taxon>
        <taxon>Bacteroidota</taxon>
        <taxon>Flavobacteriia</taxon>
        <taxon>Flavobacteriales</taxon>
        <taxon>Flavobacteriaceae</taxon>
        <taxon>Maribacter</taxon>
    </lineage>
</organism>
<evidence type="ECO:0000313" key="1">
    <source>
        <dbReference type="EMBL" id="VXC20610.1"/>
    </source>
</evidence>
<reference evidence="1 2" key="1">
    <citation type="submission" date="2019-10" db="EMBL/GenBank/DDBJ databases">
        <authorList>
            <person name="Karimi E."/>
        </authorList>
    </citation>
    <scope>NUCLEOTIDE SEQUENCE [LARGE SCALE GENOMIC DNA]</scope>
    <source>
        <strain evidence="1">Maribacter sp. 151</strain>
    </source>
</reference>
<proteinExistence type="predicted"/>
<evidence type="ECO:0000313" key="2">
    <source>
        <dbReference type="Proteomes" id="UP000430202"/>
    </source>
</evidence>
<name>A0A653WNX7_9FLAO</name>
<dbReference type="RefSeq" id="WP_159303948.1">
    <property type="nucleotide sequence ID" value="NZ_LR733271.1"/>
</dbReference>
<keyword evidence="2" id="KW-1185">Reference proteome</keyword>
<accession>A0A653WNX7</accession>
<dbReference type="Proteomes" id="UP000430202">
    <property type="component" value="Unassembled WGS sequence"/>
</dbReference>
<sequence>MKSSVQFFRLLILSIIWLLFVSLSFSNTNDSYTTSPVELEFKTDGLYFAEFYDYIYRGHFENLEIKRDDMIFMLIFDKYLRAYGGQCDSYLPQNKVEIMNEVCKTEEVTKNGWGDVISRVCIEYTWVGSGLYAKPKLYDAYAEIDQIQRSKGLNTMMQMITDPNSMGNSVDLIHKTNGLKNDMIKLFQMNACNSAGLKRFDENLELFALNKASIRMQQASKYTAMKKSGGPTGDQNFNKLIDDLVNDQSKTWAFNRYTAGSISNVQSSVRDSEGRPRELSANYSFSGFSGNSRGSVRITFENGLPKCIYFYDYPQNCKTPNSSILAAFAAGKYSK</sequence>
<gene>
    <name evidence="1" type="ORF">MARI151_60317</name>
</gene>